<evidence type="ECO:0000256" key="8">
    <source>
        <dbReference type="PIRSR" id="PIRSR000524-50"/>
    </source>
</evidence>
<organism evidence="10 11">
    <name type="scientific">Candidula unifasciata</name>
    <dbReference type="NCBI Taxonomy" id="100452"/>
    <lineage>
        <taxon>Eukaryota</taxon>
        <taxon>Metazoa</taxon>
        <taxon>Spiralia</taxon>
        <taxon>Lophotrochozoa</taxon>
        <taxon>Mollusca</taxon>
        <taxon>Gastropoda</taxon>
        <taxon>Heterobranchia</taxon>
        <taxon>Euthyneura</taxon>
        <taxon>Panpulmonata</taxon>
        <taxon>Eupulmonata</taxon>
        <taxon>Stylommatophora</taxon>
        <taxon>Helicina</taxon>
        <taxon>Helicoidea</taxon>
        <taxon>Geomitridae</taxon>
        <taxon>Candidula</taxon>
    </lineage>
</organism>
<dbReference type="Pfam" id="PF00266">
    <property type="entry name" value="Aminotran_5"/>
    <property type="match status" value="1"/>
</dbReference>
<dbReference type="FunFam" id="3.40.640.10:FF:000027">
    <property type="entry name" value="Serine--pyruvate aminotransferase, mitochondrial"/>
    <property type="match status" value="1"/>
</dbReference>
<sequence>MISSTLGSKMKPRSASFLNILEKSIKFSTSARAWAPTVSQPPESLLKPLTVPHKLLMGAGPSNCSPRVLAAGKVPMLGHRQPETIEIMDEVQKGLRYLFQTHNEWTFAISATGNGAMEATVVNLLEPGETALVCANGMWGHRFAGMVEQNDCVAKIIVRPFGEVFNIEEIEKGLREHKPSIVFVVYGESSAGTVQPLEGIGELCHRYNALLVVDAVAILGGAPLFTDDWDIDVIYGATQKCMSAPPSLSPITFSQRARDKIASRKKPIRSYYFNAPAIADHWGCDGRSRGFHHTEMVTNVYMLRESLAIFAEEGLEKVWKSHRDCAQLLHQGLEHLGLEFLKVRNPCVTTVIVPDGVSRKDVSDYAMRHYRIDIPGGVPDMVDKVWRIGIMGYNSKAENIKLTLKAFSEALSSVQKKSTV</sequence>
<dbReference type="GO" id="GO:0005777">
    <property type="term" value="C:peroxisome"/>
    <property type="evidence" value="ECO:0007669"/>
    <property type="project" value="TreeGrafter"/>
</dbReference>
<feature type="domain" description="Aminotransferase class V" evidence="9">
    <location>
        <begin position="76"/>
        <end position="395"/>
    </location>
</feature>
<evidence type="ECO:0000256" key="7">
    <source>
        <dbReference type="PIRSR" id="PIRSR000524-1"/>
    </source>
</evidence>
<feature type="modified residue" description="N6-(pyridoxal phosphate)lysine" evidence="8">
    <location>
        <position position="240"/>
    </location>
</feature>
<evidence type="ECO:0000259" key="9">
    <source>
        <dbReference type="Pfam" id="PF00266"/>
    </source>
</evidence>
<reference evidence="10" key="1">
    <citation type="submission" date="2021-04" db="EMBL/GenBank/DDBJ databases">
        <authorList>
            <consortium name="Molecular Ecology Group"/>
        </authorList>
    </citation>
    <scope>NUCLEOTIDE SEQUENCE</scope>
</reference>
<evidence type="ECO:0000256" key="1">
    <source>
        <dbReference type="ARBA" id="ARBA00001933"/>
    </source>
</evidence>
<dbReference type="Gene3D" id="3.90.1150.10">
    <property type="entry name" value="Aspartate Aminotransferase, domain 1"/>
    <property type="match status" value="1"/>
</dbReference>
<keyword evidence="11" id="KW-1185">Reference proteome</keyword>
<dbReference type="InterPro" id="IPR015422">
    <property type="entry name" value="PyrdxlP-dep_Trfase_small"/>
</dbReference>
<dbReference type="GO" id="GO:0019265">
    <property type="term" value="P:glycine biosynthetic process, by transamination of glyoxylate"/>
    <property type="evidence" value="ECO:0007669"/>
    <property type="project" value="TreeGrafter"/>
</dbReference>
<accession>A0A8S3ZJ55</accession>
<comment type="cofactor">
    <cofactor evidence="1 6 8">
        <name>pyridoxal 5'-phosphate</name>
        <dbReference type="ChEBI" id="CHEBI:597326"/>
    </cofactor>
</comment>
<dbReference type="SUPFAM" id="SSF53383">
    <property type="entry name" value="PLP-dependent transferases"/>
    <property type="match status" value="1"/>
</dbReference>
<dbReference type="InterPro" id="IPR024169">
    <property type="entry name" value="SP_NH2Trfase/AEP_transaminase"/>
</dbReference>
<comment type="caution">
    <text evidence="10">The sequence shown here is derived from an EMBL/GenBank/DDBJ whole genome shotgun (WGS) entry which is preliminary data.</text>
</comment>
<dbReference type="PANTHER" id="PTHR21152:SF40">
    <property type="entry name" value="ALANINE--GLYOXYLATE AMINOTRANSFERASE"/>
    <property type="match status" value="1"/>
</dbReference>
<evidence type="ECO:0000256" key="3">
    <source>
        <dbReference type="ARBA" id="ARBA00022576"/>
    </source>
</evidence>
<dbReference type="EC" id="2.6.1.44" evidence="6"/>
<evidence type="ECO:0000256" key="6">
    <source>
        <dbReference type="PIRNR" id="PIRNR000524"/>
    </source>
</evidence>
<comment type="similarity">
    <text evidence="2 6">Belongs to the class-V pyridoxal-phosphate-dependent aminotransferase family.</text>
</comment>
<evidence type="ECO:0000256" key="4">
    <source>
        <dbReference type="ARBA" id="ARBA00022679"/>
    </source>
</evidence>
<dbReference type="OrthoDB" id="7403325at2759"/>
<dbReference type="InterPro" id="IPR015421">
    <property type="entry name" value="PyrdxlP-dep_Trfase_major"/>
</dbReference>
<comment type="catalytic activity">
    <reaction evidence="6">
        <text>glyoxylate + L-alanine = glycine + pyruvate</text>
        <dbReference type="Rhea" id="RHEA:24248"/>
        <dbReference type="ChEBI" id="CHEBI:15361"/>
        <dbReference type="ChEBI" id="CHEBI:36655"/>
        <dbReference type="ChEBI" id="CHEBI:57305"/>
        <dbReference type="ChEBI" id="CHEBI:57972"/>
        <dbReference type="EC" id="2.6.1.44"/>
    </reaction>
</comment>
<evidence type="ECO:0000313" key="11">
    <source>
        <dbReference type="Proteomes" id="UP000678393"/>
    </source>
</evidence>
<keyword evidence="5 6" id="KW-0663">Pyridoxal phosphate</keyword>
<dbReference type="AlphaFoldDB" id="A0A8S3ZJ55"/>
<dbReference type="InterPro" id="IPR000192">
    <property type="entry name" value="Aminotrans_V_dom"/>
</dbReference>
<feature type="binding site" evidence="7">
    <location>
        <position position="387"/>
    </location>
    <ligand>
        <name>substrate</name>
    </ligand>
</feature>
<gene>
    <name evidence="10" type="ORF">CUNI_LOCUS13706</name>
</gene>
<evidence type="ECO:0000313" key="10">
    <source>
        <dbReference type="EMBL" id="CAG5128148.1"/>
    </source>
</evidence>
<proteinExistence type="inferred from homology"/>
<dbReference type="Gene3D" id="3.40.640.10">
    <property type="entry name" value="Type I PLP-dependent aspartate aminotransferase-like (Major domain)"/>
    <property type="match status" value="1"/>
</dbReference>
<keyword evidence="4" id="KW-0808">Transferase</keyword>
<dbReference type="EMBL" id="CAJHNH020002946">
    <property type="protein sequence ID" value="CAG5128148.1"/>
    <property type="molecule type" value="Genomic_DNA"/>
</dbReference>
<dbReference type="PANTHER" id="PTHR21152">
    <property type="entry name" value="AMINOTRANSFERASE CLASS V"/>
    <property type="match status" value="1"/>
</dbReference>
<dbReference type="Proteomes" id="UP000678393">
    <property type="component" value="Unassembled WGS sequence"/>
</dbReference>
<evidence type="ECO:0000256" key="5">
    <source>
        <dbReference type="ARBA" id="ARBA00022898"/>
    </source>
</evidence>
<dbReference type="InterPro" id="IPR015424">
    <property type="entry name" value="PyrdxlP-dep_Trfase"/>
</dbReference>
<protein>
    <recommendedName>
        <fullName evidence="6">Alanine--glyoxylate aminotransferase</fullName>
        <ecNumber evidence="6">2.6.1.44</ecNumber>
    </recommendedName>
</protein>
<keyword evidence="3" id="KW-0032">Aminotransferase</keyword>
<name>A0A8S3ZJ55_9EUPU</name>
<evidence type="ECO:0000256" key="2">
    <source>
        <dbReference type="ARBA" id="ARBA00009236"/>
    </source>
</evidence>
<dbReference type="PIRSF" id="PIRSF000524">
    <property type="entry name" value="SPT"/>
    <property type="match status" value="1"/>
</dbReference>
<dbReference type="GO" id="GO:0008453">
    <property type="term" value="F:alanine-glyoxylate transaminase activity"/>
    <property type="evidence" value="ECO:0007669"/>
    <property type="project" value="UniProtKB-EC"/>
</dbReference>
<dbReference type="GO" id="GO:0004760">
    <property type="term" value="F:L-serine-pyruvate transaminase activity"/>
    <property type="evidence" value="ECO:0007669"/>
    <property type="project" value="TreeGrafter"/>
</dbReference>